<dbReference type="InterPro" id="IPR007922">
    <property type="entry name" value="DciA-like"/>
</dbReference>
<protein>
    <recommendedName>
        <fullName evidence="3">Zn-ribbon-containing, possibly RNA-binding protein and truncated derivatives</fullName>
    </recommendedName>
</protein>
<dbReference type="Proteomes" id="UP000193409">
    <property type="component" value="Unassembled WGS sequence"/>
</dbReference>
<dbReference type="OrthoDB" id="7160947at2"/>
<sequence length="166" mass="17949">MARRMRGFERTSGLLQPHIRKATEARGFAVARLLTHWEEIVGEDIAAMARPVKVGYGRGGFGATLTVLTTGAQAPMLQAQLPRIIEKVNACYGYAAISRIHITQTAPTGFAEGQVAFKPAPRATPRKPTPQACAVAQETTREVGDEGLRAALERLGANIITRNTRN</sequence>
<gene>
    <name evidence="1" type="ORF">PSA7680_03554</name>
</gene>
<dbReference type="InterPro" id="IPR010593">
    <property type="entry name" value="DUF1159"/>
</dbReference>
<dbReference type="PANTHER" id="PTHR36456:SF1">
    <property type="entry name" value="UPF0232 PROTEIN SCO3875"/>
    <property type="match status" value="1"/>
</dbReference>
<dbReference type="EMBL" id="FWFQ01000043">
    <property type="protein sequence ID" value="SLN67314.1"/>
    <property type="molecule type" value="Genomic_DNA"/>
</dbReference>
<accession>A0A1Y5TSZ5</accession>
<evidence type="ECO:0000313" key="1">
    <source>
        <dbReference type="EMBL" id="SLN67314.1"/>
    </source>
</evidence>
<dbReference type="PANTHER" id="PTHR36456">
    <property type="entry name" value="UPF0232 PROTEIN SCO3875"/>
    <property type="match status" value="1"/>
</dbReference>
<dbReference type="RefSeq" id="WP_085870032.1">
    <property type="nucleotide sequence ID" value="NZ_FWFQ01000043.1"/>
</dbReference>
<proteinExistence type="predicted"/>
<keyword evidence="2" id="KW-1185">Reference proteome</keyword>
<dbReference type="PIRSF" id="PIRSF032064">
    <property type="entry name" value="UCP032064"/>
    <property type="match status" value="1"/>
</dbReference>
<dbReference type="Pfam" id="PF05258">
    <property type="entry name" value="DciA"/>
    <property type="match status" value="1"/>
</dbReference>
<evidence type="ECO:0000313" key="2">
    <source>
        <dbReference type="Proteomes" id="UP000193409"/>
    </source>
</evidence>
<evidence type="ECO:0008006" key="3">
    <source>
        <dbReference type="Google" id="ProtNLM"/>
    </source>
</evidence>
<dbReference type="AlphaFoldDB" id="A0A1Y5TSZ5"/>
<name>A0A1Y5TSZ5_9RHOB</name>
<organism evidence="1 2">
    <name type="scientific">Pseudoruegeria aquimaris</name>
    <dbReference type="NCBI Taxonomy" id="393663"/>
    <lineage>
        <taxon>Bacteria</taxon>
        <taxon>Pseudomonadati</taxon>
        <taxon>Pseudomonadota</taxon>
        <taxon>Alphaproteobacteria</taxon>
        <taxon>Rhodobacterales</taxon>
        <taxon>Roseobacteraceae</taxon>
        <taxon>Pseudoruegeria</taxon>
    </lineage>
</organism>
<reference evidence="1 2" key="1">
    <citation type="submission" date="2017-03" db="EMBL/GenBank/DDBJ databases">
        <authorList>
            <person name="Afonso C.L."/>
            <person name="Miller P.J."/>
            <person name="Scott M.A."/>
            <person name="Spackman E."/>
            <person name="Goraichik I."/>
            <person name="Dimitrov K.M."/>
            <person name="Suarez D.L."/>
            <person name="Swayne D.E."/>
        </authorList>
    </citation>
    <scope>NUCLEOTIDE SEQUENCE [LARGE SCALE GENOMIC DNA]</scope>
    <source>
        <strain evidence="1 2">CECT 7680</strain>
    </source>
</reference>